<dbReference type="EMBL" id="CP011129">
    <property type="protein sequence ID" value="ALN83036.1"/>
    <property type="molecule type" value="Genomic_DNA"/>
</dbReference>
<dbReference type="KEGG" id="lab:LA76x_4934"/>
<sequence length="136" mass="15475">MLGFIDNVIFACHLERIAPLSAQVISERVVAALGNPRATAETRQMQIEFCRDLAQLKLAADFDPGVNKSAFAYDEVTFNLWPRTQDMFPEYVGLNDLSASEARALYDALRRRVGWCEELADEIKRKFPTEIARSYQ</sequence>
<accession>A0A0S2FHL3</accession>
<dbReference type="AlphaFoldDB" id="A0A0S2FHL3"/>
<keyword evidence="2" id="KW-1185">Reference proteome</keyword>
<protein>
    <submittedName>
        <fullName evidence="1">Uncharacterized protein</fullName>
    </submittedName>
</protein>
<dbReference type="Proteomes" id="UP000060787">
    <property type="component" value="Chromosome"/>
</dbReference>
<dbReference type="PATRIC" id="fig|84531.8.peg.4921"/>
<organism evidence="1 2">
    <name type="scientific">Lysobacter antibioticus</name>
    <dbReference type="NCBI Taxonomy" id="84531"/>
    <lineage>
        <taxon>Bacteria</taxon>
        <taxon>Pseudomonadati</taxon>
        <taxon>Pseudomonadota</taxon>
        <taxon>Gammaproteobacteria</taxon>
        <taxon>Lysobacterales</taxon>
        <taxon>Lysobacteraceae</taxon>
        <taxon>Lysobacter</taxon>
    </lineage>
</organism>
<gene>
    <name evidence="1" type="ORF">LA76x_4934</name>
</gene>
<proteinExistence type="predicted"/>
<evidence type="ECO:0000313" key="2">
    <source>
        <dbReference type="Proteomes" id="UP000060787"/>
    </source>
</evidence>
<reference evidence="1 2" key="1">
    <citation type="journal article" date="2015" name="BMC Genomics">
        <title>Comparative genomics and metabolic profiling of the genus Lysobacter.</title>
        <authorList>
            <person name="de Bruijn I."/>
            <person name="Cheng X."/>
            <person name="de Jager V."/>
            <person name="Exposito R.G."/>
            <person name="Watrous J."/>
            <person name="Patel N."/>
            <person name="Postma J."/>
            <person name="Dorrestein P.C."/>
            <person name="Kobayashi D."/>
            <person name="Raaijmakers J.M."/>
        </authorList>
    </citation>
    <scope>NUCLEOTIDE SEQUENCE [LARGE SCALE GENOMIC DNA]</scope>
    <source>
        <strain evidence="1 2">76</strain>
    </source>
</reference>
<dbReference type="STRING" id="84531.LA76x_4934"/>
<evidence type="ECO:0000313" key="1">
    <source>
        <dbReference type="EMBL" id="ALN83036.1"/>
    </source>
</evidence>
<name>A0A0S2FHL3_LYSAN</name>